<organism evidence="1 2">
    <name type="scientific">Auriscalpium vulgare</name>
    <dbReference type="NCBI Taxonomy" id="40419"/>
    <lineage>
        <taxon>Eukaryota</taxon>
        <taxon>Fungi</taxon>
        <taxon>Dikarya</taxon>
        <taxon>Basidiomycota</taxon>
        <taxon>Agaricomycotina</taxon>
        <taxon>Agaricomycetes</taxon>
        <taxon>Russulales</taxon>
        <taxon>Auriscalpiaceae</taxon>
        <taxon>Auriscalpium</taxon>
    </lineage>
</organism>
<dbReference type="Proteomes" id="UP000814033">
    <property type="component" value="Unassembled WGS sequence"/>
</dbReference>
<dbReference type="EMBL" id="MU276259">
    <property type="protein sequence ID" value="KAI0039825.1"/>
    <property type="molecule type" value="Genomic_DNA"/>
</dbReference>
<accession>A0ACB8R7S5</accession>
<proteinExistence type="predicted"/>
<evidence type="ECO:0000313" key="2">
    <source>
        <dbReference type="Proteomes" id="UP000814033"/>
    </source>
</evidence>
<reference evidence="1" key="2">
    <citation type="journal article" date="2022" name="New Phytol.">
        <title>Evolutionary transition to the ectomycorrhizal habit in the genomes of a hyperdiverse lineage of mushroom-forming fungi.</title>
        <authorList>
            <person name="Looney B."/>
            <person name="Miyauchi S."/>
            <person name="Morin E."/>
            <person name="Drula E."/>
            <person name="Courty P.E."/>
            <person name="Kohler A."/>
            <person name="Kuo A."/>
            <person name="LaButti K."/>
            <person name="Pangilinan J."/>
            <person name="Lipzen A."/>
            <person name="Riley R."/>
            <person name="Andreopoulos W."/>
            <person name="He G."/>
            <person name="Johnson J."/>
            <person name="Nolan M."/>
            <person name="Tritt A."/>
            <person name="Barry K.W."/>
            <person name="Grigoriev I.V."/>
            <person name="Nagy L.G."/>
            <person name="Hibbett D."/>
            <person name="Henrissat B."/>
            <person name="Matheny P.B."/>
            <person name="Labbe J."/>
            <person name="Martin F.M."/>
        </authorList>
    </citation>
    <scope>NUCLEOTIDE SEQUENCE</scope>
    <source>
        <strain evidence="1">FP105234-sp</strain>
    </source>
</reference>
<reference evidence="1" key="1">
    <citation type="submission" date="2021-02" db="EMBL/GenBank/DDBJ databases">
        <authorList>
            <consortium name="DOE Joint Genome Institute"/>
            <person name="Ahrendt S."/>
            <person name="Looney B.P."/>
            <person name="Miyauchi S."/>
            <person name="Morin E."/>
            <person name="Drula E."/>
            <person name="Courty P.E."/>
            <person name="Chicoki N."/>
            <person name="Fauchery L."/>
            <person name="Kohler A."/>
            <person name="Kuo A."/>
            <person name="Labutti K."/>
            <person name="Pangilinan J."/>
            <person name="Lipzen A."/>
            <person name="Riley R."/>
            <person name="Andreopoulos W."/>
            <person name="He G."/>
            <person name="Johnson J."/>
            <person name="Barry K.W."/>
            <person name="Grigoriev I.V."/>
            <person name="Nagy L."/>
            <person name="Hibbett D."/>
            <person name="Henrissat B."/>
            <person name="Matheny P.B."/>
            <person name="Labbe J."/>
            <person name="Martin F."/>
        </authorList>
    </citation>
    <scope>NUCLEOTIDE SEQUENCE</scope>
    <source>
        <strain evidence="1">FP105234-sp</strain>
    </source>
</reference>
<gene>
    <name evidence="1" type="ORF">FA95DRAFT_982444</name>
</gene>
<sequence length="340" mass="37647">MTPTQGANAFDFVTLSTTTQWPAWTRSPSPNPASFPDPDATRSREGDTDSRYLCCGLALADLHELVTHFEEEHMLSDAAESHRLAKQSSPFSSSSTTTSARTPSLTDTTYSGISNYHTGSYQLFEESNAPASPAVEPPFPKMRLRRALDARSRQVLNEVYSRTSFPSAEERKRLAKDLGLSPRKVQLWFQNKRAISRTHPDAAQDVCNAGPSVSAELSQRVQELDNHLAELLCEQDDDCPSGPRAPSTTSKSGANSSGLRATQNAHSWQTVHPTLSSWKKLMTRLATAIDHVEDLVRTASAEHQPSLRAQVVELRDIFTQHQNRYDEFVKLSKEALGSIH</sequence>
<evidence type="ECO:0000313" key="1">
    <source>
        <dbReference type="EMBL" id="KAI0039825.1"/>
    </source>
</evidence>
<protein>
    <submittedName>
        <fullName evidence="1">Uncharacterized protein</fullName>
    </submittedName>
</protein>
<name>A0ACB8R7S5_9AGAM</name>
<keyword evidence="2" id="KW-1185">Reference proteome</keyword>
<comment type="caution">
    <text evidence="1">The sequence shown here is derived from an EMBL/GenBank/DDBJ whole genome shotgun (WGS) entry which is preliminary data.</text>
</comment>